<dbReference type="PRINTS" id="PR00080">
    <property type="entry name" value="SDRFAMILY"/>
</dbReference>
<gene>
    <name evidence="5" type="ORF">Airi01_019270</name>
</gene>
<dbReference type="SMART" id="SM00822">
    <property type="entry name" value="PKS_KR"/>
    <property type="match status" value="1"/>
</dbReference>
<dbReference type="GO" id="GO:0016020">
    <property type="term" value="C:membrane"/>
    <property type="evidence" value="ECO:0007669"/>
    <property type="project" value="TreeGrafter"/>
</dbReference>
<sequence length="264" mass="26999">MGRAAGQPVREHRRTGGQDRLMRLDDRLVLITGASSGIGAATARAMADAQARLLLTGRNRAALDAVAAETGGRAIAADLPAGATALASEAGPVDVLVANAGAGWAGAFATMPERTIDDLLAVDLAAPMRLTRLLLPGMVARGRGHLVFVASIAGVVGVPGEAVYSAAKAGLIAFAEALRAETAVGVSVVLPGVVDTPFFDRRGAPYERSRPVPVPAARVARAIVGAVERERAEVYVPGWLEAPARLRGAAPGVFRRLAALLGGV</sequence>
<evidence type="ECO:0000313" key="5">
    <source>
        <dbReference type="EMBL" id="GLY73660.1"/>
    </source>
</evidence>
<dbReference type="InterPro" id="IPR002347">
    <property type="entry name" value="SDR_fam"/>
</dbReference>
<dbReference type="Gene3D" id="3.40.50.720">
    <property type="entry name" value="NAD(P)-binding Rossmann-like Domain"/>
    <property type="match status" value="1"/>
</dbReference>
<name>A0A9W6RGU1_9ACTN</name>
<dbReference type="EMBL" id="BSTJ01000002">
    <property type="protein sequence ID" value="GLY73660.1"/>
    <property type="molecule type" value="Genomic_DNA"/>
</dbReference>
<dbReference type="PRINTS" id="PR00081">
    <property type="entry name" value="GDHRDH"/>
</dbReference>
<dbReference type="SUPFAM" id="SSF51735">
    <property type="entry name" value="NAD(P)-binding Rossmann-fold domains"/>
    <property type="match status" value="1"/>
</dbReference>
<dbReference type="PANTHER" id="PTHR44196">
    <property type="entry name" value="DEHYDROGENASE/REDUCTASE SDR FAMILY MEMBER 7B"/>
    <property type="match status" value="1"/>
</dbReference>
<proteinExistence type="inferred from homology"/>
<dbReference type="AlphaFoldDB" id="A0A9W6RGU1"/>
<comment type="similarity">
    <text evidence="1 3">Belongs to the short-chain dehydrogenases/reductases (SDR) family.</text>
</comment>
<evidence type="ECO:0000256" key="2">
    <source>
        <dbReference type="ARBA" id="ARBA00023002"/>
    </source>
</evidence>
<dbReference type="Pfam" id="PF00106">
    <property type="entry name" value="adh_short"/>
    <property type="match status" value="1"/>
</dbReference>
<dbReference type="InterPro" id="IPR020904">
    <property type="entry name" value="Sc_DH/Rdtase_CS"/>
</dbReference>
<dbReference type="PANTHER" id="PTHR44196:SF1">
    <property type="entry name" value="DEHYDROGENASE_REDUCTASE SDR FAMILY MEMBER 7B"/>
    <property type="match status" value="1"/>
</dbReference>
<evidence type="ECO:0000256" key="3">
    <source>
        <dbReference type="RuleBase" id="RU000363"/>
    </source>
</evidence>
<dbReference type="InterPro" id="IPR036291">
    <property type="entry name" value="NAD(P)-bd_dom_sf"/>
</dbReference>
<accession>A0A9W6RGU1</accession>
<dbReference type="Proteomes" id="UP001165135">
    <property type="component" value="Unassembled WGS sequence"/>
</dbReference>
<evidence type="ECO:0000313" key="6">
    <source>
        <dbReference type="Proteomes" id="UP001165135"/>
    </source>
</evidence>
<dbReference type="InterPro" id="IPR057326">
    <property type="entry name" value="KR_dom"/>
</dbReference>
<comment type="caution">
    <text evidence="5">The sequence shown here is derived from an EMBL/GenBank/DDBJ whole genome shotgun (WGS) entry which is preliminary data.</text>
</comment>
<keyword evidence="2" id="KW-0560">Oxidoreductase</keyword>
<protein>
    <submittedName>
        <fullName evidence="5">Oxidoreductase</fullName>
    </submittedName>
</protein>
<evidence type="ECO:0000256" key="1">
    <source>
        <dbReference type="ARBA" id="ARBA00006484"/>
    </source>
</evidence>
<evidence type="ECO:0000259" key="4">
    <source>
        <dbReference type="SMART" id="SM00822"/>
    </source>
</evidence>
<dbReference type="PROSITE" id="PS00061">
    <property type="entry name" value="ADH_SHORT"/>
    <property type="match status" value="1"/>
</dbReference>
<organism evidence="5 6">
    <name type="scientific">Actinoallomurus iriomotensis</name>
    <dbReference type="NCBI Taxonomy" id="478107"/>
    <lineage>
        <taxon>Bacteria</taxon>
        <taxon>Bacillati</taxon>
        <taxon>Actinomycetota</taxon>
        <taxon>Actinomycetes</taxon>
        <taxon>Streptosporangiales</taxon>
        <taxon>Thermomonosporaceae</taxon>
        <taxon>Actinoallomurus</taxon>
    </lineage>
</organism>
<feature type="domain" description="Ketoreductase" evidence="4">
    <location>
        <begin position="27"/>
        <end position="197"/>
    </location>
</feature>
<reference evidence="5" key="1">
    <citation type="submission" date="2023-03" db="EMBL/GenBank/DDBJ databases">
        <title>Actinoallomurus iriomotensis NBRC 103681.</title>
        <authorList>
            <person name="Ichikawa N."/>
            <person name="Sato H."/>
            <person name="Tonouchi N."/>
        </authorList>
    </citation>
    <scope>NUCLEOTIDE SEQUENCE</scope>
    <source>
        <strain evidence="5">NBRC 103681</strain>
    </source>
</reference>
<dbReference type="GO" id="GO:0016491">
    <property type="term" value="F:oxidoreductase activity"/>
    <property type="evidence" value="ECO:0007669"/>
    <property type="project" value="UniProtKB-KW"/>
</dbReference>